<dbReference type="GO" id="GO:0002098">
    <property type="term" value="P:tRNA wobble uridine modification"/>
    <property type="evidence" value="ECO:0007669"/>
    <property type="project" value="InterPro"/>
</dbReference>
<comment type="similarity">
    <text evidence="4">Belongs to the WD repeat ELP2 family.</text>
</comment>
<dbReference type="InterPro" id="IPR001680">
    <property type="entry name" value="WD40_rpt"/>
</dbReference>
<organism evidence="12 13">
    <name type="scientific">Stentor coeruleus</name>
    <dbReference type="NCBI Taxonomy" id="5963"/>
    <lineage>
        <taxon>Eukaryota</taxon>
        <taxon>Sar</taxon>
        <taxon>Alveolata</taxon>
        <taxon>Ciliophora</taxon>
        <taxon>Postciliodesmatophora</taxon>
        <taxon>Heterotrichea</taxon>
        <taxon>Heterotrichida</taxon>
        <taxon>Stentoridae</taxon>
        <taxon>Stentor</taxon>
    </lineage>
</organism>
<evidence type="ECO:0000313" key="13">
    <source>
        <dbReference type="Proteomes" id="UP000187209"/>
    </source>
</evidence>
<dbReference type="OrthoDB" id="27911at2759"/>
<feature type="repeat" description="WD" evidence="11">
    <location>
        <begin position="171"/>
        <end position="214"/>
    </location>
</feature>
<evidence type="ECO:0000256" key="4">
    <source>
        <dbReference type="ARBA" id="ARBA00005881"/>
    </source>
</evidence>
<dbReference type="SMART" id="SM00320">
    <property type="entry name" value="WD40"/>
    <property type="match status" value="11"/>
</dbReference>
<dbReference type="PROSITE" id="PS50082">
    <property type="entry name" value="WD_REPEATS_2"/>
    <property type="match status" value="4"/>
</dbReference>
<evidence type="ECO:0000256" key="1">
    <source>
        <dbReference type="ARBA" id="ARBA00004123"/>
    </source>
</evidence>
<keyword evidence="10" id="KW-0539">Nucleus</keyword>
<comment type="subcellular location">
    <subcellularLocation>
        <location evidence="2">Cytoplasm</location>
    </subcellularLocation>
    <subcellularLocation>
        <location evidence="1">Nucleus</location>
    </subcellularLocation>
</comment>
<feature type="repeat" description="WD" evidence="11">
    <location>
        <begin position="549"/>
        <end position="583"/>
    </location>
</feature>
<evidence type="ECO:0000256" key="11">
    <source>
        <dbReference type="PROSITE-ProRule" id="PRU00221"/>
    </source>
</evidence>
<evidence type="ECO:0000256" key="2">
    <source>
        <dbReference type="ARBA" id="ARBA00004496"/>
    </source>
</evidence>
<feature type="repeat" description="WD" evidence="11">
    <location>
        <begin position="49"/>
        <end position="79"/>
    </location>
</feature>
<comment type="caution">
    <text evidence="12">The sequence shown here is derived from an EMBL/GenBank/DDBJ whole genome shotgun (WGS) entry which is preliminary data.</text>
</comment>
<dbReference type="InterPro" id="IPR036322">
    <property type="entry name" value="WD40_repeat_dom_sf"/>
</dbReference>
<dbReference type="PROSITE" id="PS50294">
    <property type="entry name" value="WD_REPEATS_REGION"/>
    <property type="match status" value="3"/>
</dbReference>
<feature type="repeat" description="WD" evidence="11">
    <location>
        <begin position="234"/>
        <end position="263"/>
    </location>
</feature>
<evidence type="ECO:0000256" key="6">
    <source>
        <dbReference type="ARBA" id="ARBA00022490"/>
    </source>
</evidence>
<dbReference type="PANTHER" id="PTHR44111">
    <property type="entry name" value="ELONGATOR COMPLEX PROTEIN 2"/>
    <property type="match status" value="1"/>
</dbReference>
<evidence type="ECO:0000313" key="12">
    <source>
        <dbReference type="EMBL" id="OMJ86998.1"/>
    </source>
</evidence>
<dbReference type="SUPFAM" id="SSF50978">
    <property type="entry name" value="WD40 repeat-like"/>
    <property type="match status" value="3"/>
</dbReference>
<reference evidence="12 13" key="1">
    <citation type="submission" date="2016-11" db="EMBL/GenBank/DDBJ databases">
        <title>The macronuclear genome of Stentor coeruleus: a giant cell with tiny introns.</title>
        <authorList>
            <person name="Slabodnick M."/>
            <person name="Ruby J.G."/>
            <person name="Reiff S.B."/>
            <person name="Swart E.C."/>
            <person name="Gosai S."/>
            <person name="Prabakaran S."/>
            <person name="Witkowska E."/>
            <person name="Larue G.E."/>
            <person name="Fisher S."/>
            <person name="Freeman R.M."/>
            <person name="Gunawardena J."/>
            <person name="Chu W."/>
            <person name="Stover N.A."/>
            <person name="Gregory B.D."/>
            <person name="Nowacki M."/>
            <person name="Derisi J."/>
            <person name="Roy S.W."/>
            <person name="Marshall W.F."/>
            <person name="Sood P."/>
        </authorList>
    </citation>
    <scope>NUCLEOTIDE SEQUENCE [LARGE SCALE GENOMIC DNA]</scope>
    <source>
        <strain evidence="12">WM001</strain>
    </source>
</reference>
<keyword evidence="7 11" id="KW-0853">WD repeat</keyword>
<evidence type="ECO:0000256" key="8">
    <source>
        <dbReference type="ARBA" id="ARBA00022694"/>
    </source>
</evidence>
<name>A0A1R2CDA9_9CILI</name>
<evidence type="ECO:0000256" key="10">
    <source>
        <dbReference type="ARBA" id="ARBA00023242"/>
    </source>
</evidence>
<dbReference type="EMBL" id="MPUH01000189">
    <property type="protein sequence ID" value="OMJ86998.1"/>
    <property type="molecule type" value="Genomic_DNA"/>
</dbReference>
<dbReference type="GO" id="GO:0033588">
    <property type="term" value="C:elongator holoenzyme complex"/>
    <property type="evidence" value="ECO:0007669"/>
    <property type="project" value="InterPro"/>
</dbReference>
<dbReference type="InterPro" id="IPR015943">
    <property type="entry name" value="WD40/YVTN_repeat-like_dom_sf"/>
</dbReference>
<dbReference type="UniPathway" id="UPA00988"/>
<proteinExistence type="inferred from homology"/>
<dbReference type="Gene3D" id="2.130.10.10">
    <property type="entry name" value="YVTN repeat-like/Quinoprotein amine dehydrogenase"/>
    <property type="match status" value="3"/>
</dbReference>
<dbReference type="Pfam" id="PF00400">
    <property type="entry name" value="WD40"/>
    <property type="match status" value="6"/>
</dbReference>
<dbReference type="GO" id="GO:0005634">
    <property type="term" value="C:nucleus"/>
    <property type="evidence" value="ECO:0007669"/>
    <property type="project" value="UniProtKB-SubCell"/>
</dbReference>
<dbReference type="GO" id="GO:0005737">
    <property type="term" value="C:cytoplasm"/>
    <property type="evidence" value="ECO:0007669"/>
    <property type="project" value="UniProtKB-SubCell"/>
</dbReference>
<dbReference type="PANTHER" id="PTHR44111:SF1">
    <property type="entry name" value="ELONGATOR COMPLEX PROTEIN 2"/>
    <property type="match status" value="1"/>
</dbReference>
<gene>
    <name evidence="12" type="ORF">SteCoe_11397</name>
</gene>
<keyword evidence="8" id="KW-0819">tRNA processing</keyword>
<evidence type="ECO:0000256" key="9">
    <source>
        <dbReference type="ARBA" id="ARBA00022737"/>
    </source>
</evidence>
<protein>
    <recommendedName>
        <fullName evidence="5">Elongator complex protein 2</fullName>
    </recommendedName>
</protein>
<evidence type="ECO:0000256" key="3">
    <source>
        <dbReference type="ARBA" id="ARBA00005043"/>
    </source>
</evidence>
<keyword evidence="13" id="KW-1185">Reference proteome</keyword>
<keyword evidence="9" id="KW-0677">Repeat</keyword>
<dbReference type="AlphaFoldDB" id="A0A1R2CDA9"/>
<evidence type="ECO:0000256" key="7">
    <source>
        <dbReference type="ARBA" id="ARBA00022574"/>
    </source>
</evidence>
<dbReference type="Proteomes" id="UP000187209">
    <property type="component" value="Unassembled WGS sequence"/>
</dbReference>
<accession>A0A1R2CDA9</accession>
<keyword evidence="6" id="KW-0963">Cytoplasm</keyword>
<dbReference type="InterPro" id="IPR037289">
    <property type="entry name" value="Elp2"/>
</dbReference>
<comment type="pathway">
    <text evidence="3">tRNA modification; 5-methoxycarbonylmethyl-2-thiouridine-tRNA biosynthesis.</text>
</comment>
<sequence>MSVISPEMICGGCNSSYSACALSYPFLYYACGPVVLVHNLADRQTKIALQGHKSQVNCVSVQNEYIITGGSDKKVIIWKDFNFYKEIAMSDNVLYISTCAELIAIICSDGTLTIFTIPDFVPSQILSFKKSLQETCAFGSWNDLFLATAGVDARIHIYIKKQAEFVYAGSLEGHIRNIRGLSFRSTSEALWLVSGGQDSLVRVWKISAEQEKDEISGKGAYNIGNYFCKLDAVLNGHSNLVCSVQWIDDTILTSSHDFSLILWHEDITTNTWSPKATFGQLGGNKNIFIGAVGDNKRIVAYSYSGGFYYWFDNNGKWVSGEAPTGHFNKVTDIWVKENFALTCSLDQTCRLWVRNGSYWQEASRPMVHGYDINGITMAGNQLISAADEKIIRMFDASISTAEILERFQIQMSAVNRGSSQVLGLTTKSINDSEIDVKSLPLTEDLLNSFTLWPECHKLYGHGYEVCVVTASHSGTLLASACKSQTKEHAKVFIWEIASKQRLQSLEFHTLGATDMAFSPNDNFLLTVSRDRIWCLYAKINENYELKVSKQVHSRVIYTCSWSPDSEIFATGSRDKKFKIWDLNGELIKNLTFPSPVTASCFVDKNTVAIGLEDGEIKLVNINNESTIASMAHGDTVSKLKTHAGRLFSISSDNTFRIYLLPSLN</sequence>
<evidence type="ECO:0000256" key="5">
    <source>
        <dbReference type="ARBA" id="ARBA00020267"/>
    </source>
</evidence>